<dbReference type="PATRIC" id="fig|84022.6.peg.1604"/>
<dbReference type="KEGG" id="cace:CACET_c16110"/>
<feature type="transmembrane region" description="Helical" evidence="6">
    <location>
        <begin position="77"/>
        <end position="97"/>
    </location>
</feature>
<dbReference type="Pfam" id="PF01925">
    <property type="entry name" value="TauE"/>
    <property type="match status" value="1"/>
</dbReference>
<evidence type="ECO:0000256" key="1">
    <source>
        <dbReference type="ARBA" id="ARBA00004141"/>
    </source>
</evidence>
<keyword evidence="3 6" id="KW-0812">Transmembrane</keyword>
<accession>A0A0G3WB09</accession>
<evidence type="ECO:0000256" key="5">
    <source>
        <dbReference type="ARBA" id="ARBA00023136"/>
    </source>
</evidence>
<evidence type="ECO:0000313" key="8">
    <source>
        <dbReference type="Proteomes" id="UP000035704"/>
    </source>
</evidence>
<comment type="similarity">
    <text evidence="2 6">Belongs to the 4-toluene sulfonate uptake permease (TSUP) (TC 2.A.102) family.</text>
</comment>
<evidence type="ECO:0000256" key="6">
    <source>
        <dbReference type="RuleBase" id="RU363041"/>
    </source>
</evidence>
<feature type="transmembrane region" description="Helical" evidence="6">
    <location>
        <begin position="40"/>
        <end position="65"/>
    </location>
</feature>
<keyword evidence="6" id="KW-1003">Cell membrane</keyword>
<gene>
    <name evidence="7" type="ORF">CACET_c16110</name>
</gene>
<feature type="transmembrane region" description="Helical" evidence="6">
    <location>
        <begin position="132"/>
        <end position="149"/>
    </location>
</feature>
<dbReference type="AlphaFoldDB" id="A0A0G3WB09"/>
<evidence type="ECO:0000256" key="2">
    <source>
        <dbReference type="ARBA" id="ARBA00009142"/>
    </source>
</evidence>
<comment type="subcellular location">
    <subcellularLocation>
        <location evidence="6">Cell membrane</location>
        <topology evidence="6">Multi-pass membrane protein</topology>
    </subcellularLocation>
    <subcellularLocation>
        <location evidence="1">Membrane</location>
        <topology evidence="1">Multi-pass membrane protein</topology>
    </subcellularLocation>
</comment>
<dbReference type="PANTHER" id="PTHR43701">
    <property type="entry name" value="MEMBRANE TRANSPORTER PROTEIN MJ0441-RELATED"/>
    <property type="match status" value="1"/>
</dbReference>
<dbReference type="PANTHER" id="PTHR43701:SF2">
    <property type="entry name" value="MEMBRANE TRANSPORTER PROTEIN YJNA-RELATED"/>
    <property type="match status" value="1"/>
</dbReference>
<organism evidence="7 8">
    <name type="scientific">Clostridium aceticum</name>
    <dbReference type="NCBI Taxonomy" id="84022"/>
    <lineage>
        <taxon>Bacteria</taxon>
        <taxon>Bacillati</taxon>
        <taxon>Bacillota</taxon>
        <taxon>Clostridia</taxon>
        <taxon>Eubacteriales</taxon>
        <taxon>Clostridiaceae</taxon>
        <taxon>Clostridium</taxon>
    </lineage>
</organism>
<dbReference type="GO" id="GO:0005886">
    <property type="term" value="C:plasma membrane"/>
    <property type="evidence" value="ECO:0007669"/>
    <property type="project" value="UniProtKB-SubCell"/>
</dbReference>
<dbReference type="Proteomes" id="UP000035704">
    <property type="component" value="Chromosome"/>
</dbReference>
<protein>
    <recommendedName>
        <fullName evidence="6">Probable membrane transporter protein</fullName>
    </recommendedName>
</protein>
<dbReference type="EMBL" id="CP009687">
    <property type="protein sequence ID" value="AKL95060.1"/>
    <property type="molecule type" value="Genomic_DNA"/>
</dbReference>
<dbReference type="InterPro" id="IPR002781">
    <property type="entry name" value="TM_pro_TauE-like"/>
</dbReference>
<name>A0A0G3WB09_9CLOT</name>
<evidence type="ECO:0000313" key="7">
    <source>
        <dbReference type="EMBL" id="AKL95060.1"/>
    </source>
</evidence>
<keyword evidence="8" id="KW-1185">Reference proteome</keyword>
<evidence type="ECO:0000256" key="4">
    <source>
        <dbReference type="ARBA" id="ARBA00022989"/>
    </source>
</evidence>
<evidence type="ECO:0000256" key="3">
    <source>
        <dbReference type="ARBA" id="ARBA00022692"/>
    </source>
</evidence>
<proteinExistence type="inferred from homology"/>
<keyword evidence="4 6" id="KW-1133">Transmembrane helix</keyword>
<dbReference type="InterPro" id="IPR051598">
    <property type="entry name" value="TSUP/Inactive_protease-like"/>
</dbReference>
<keyword evidence="5 6" id="KW-0472">Membrane</keyword>
<sequence>MVKLILSNYRVKLISARVILKLLPSVEVINIMKSIYWVKVLVIGFMAGIINGLFGAGGGTIIVPALNFVFDVPQHKAHATAISIILPFALVSSFVYYKEGFTALDVTWKVALGGIIGSYIGSKALTRFSDSYLRKIFGVFMILAALRMVF</sequence>
<dbReference type="STRING" id="84022.CACET_c16110"/>
<reference evidence="7 8" key="1">
    <citation type="submission" date="2014-10" db="EMBL/GenBank/DDBJ databases">
        <title>Genome sequence of Clostridium aceticum DSM 1496.</title>
        <authorList>
            <person name="Poehlein A."/>
            <person name="Schiel-Bengelsdorf B."/>
            <person name="Gottschalk G."/>
            <person name="Duerre P."/>
            <person name="Daniel R."/>
        </authorList>
    </citation>
    <scope>NUCLEOTIDE SEQUENCE [LARGE SCALE GENOMIC DNA]</scope>
    <source>
        <strain evidence="7 8">DSM 1496</strain>
    </source>
</reference>